<dbReference type="SMART" id="SM01230">
    <property type="entry name" value="Gln-synt_C"/>
    <property type="match status" value="1"/>
</dbReference>
<feature type="modified residue" description="O-AMP-tyrosine" evidence="15">
    <location>
        <position position="373"/>
    </location>
</feature>
<reference evidence="21 22" key="1">
    <citation type="journal article" date="2015" name="Nature">
        <title>rRNA introns, odd ribosomes, and small enigmatic genomes across a large radiation of phyla.</title>
        <authorList>
            <person name="Brown C.T."/>
            <person name="Hug L.A."/>
            <person name="Thomas B.C."/>
            <person name="Sharon I."/>
            <person name="Castelle C.J."/>
            <person name="Singh A."/>
            <person name="Wilkins M.J."/>
            <person name="Williams K.H."/>
            <person name="Banfield J.F."/>
        </authorList>
    </citation>
    <scope>NUCLEOTIDE SEQUENCE [LARGE SCALE GENOMIC DNA]</scope>
</reference>
<keyword evidence="15" id="KW-0597">Phosphoprotein</keyword>
<sequence length="444" mass="51072">MDKKTILEKVREDKVAFIDVQFTDFFGTLKSTTIPVNKLGEALDHGVWFDGSSVQGFTRIFESDMYLMPDLSTYAVIPWQNDGRKSARFIADVYTVDGKPFEGDPRYILKKALLEARELGFQYFVGPELEFFLFPLTETGEINFSSKGNRSYFKASLNDTYAIRQEITKALAKFGIEVEMAHTEVADNQHEIDFKYDVALKTADNALTFKFVTKHIARKMGYHATFMPKPFFGINGSGMHVHQSLFDLEGQTNLFSNVSDPYGLSQTAYHFIAGQLKYIREIVALTSPTVNSYKRLTPGYEAPVYICWARRNRSAMIRVPSIFAGREKSTRAELRCPDPSSNPYLTFAAMLKSGLKGIKEKENPPMPVEEDVYEFDEEKLREFYIHKLPGSLKEALDLYGDSFLARQIMGERTHKLYLEAKMQEWDLYRLHVTDWELERYLETL</sequence>
<dbReference type="Pfam" id="PF00120">
    <property type="entry name" value="Gln-synt_C"/>
    <property type="match status" value="1"/>
</dbReference>
<dbReference type="GO" id="GO:0005524">
    <property type="term" value="F:ATP binding"/>
    <property type="evidence" value="ECO:0007669"/>
    <property type="project" value="UniProtKB-KW"/>
</dbReference>
<dbReference type="PANTHER" id="PTHR43785">
    <property type="entry name" value="GAMMA-GLUTAMYLPUTRESCINE SYNTHETASE"/>
    <property type="match status" value="1"/>
</dbReference>
<dbReference type="NCBIfam" id="TIGR00653">
    <property type="entry name" value="GlnA"/>
    <property type="match status" value="1"/>
</dbReference>
<evidence type="ECO:0000256" key="16">
    <source>
        <dbReference type="PROSITE-ProRule" id="PRU01330"/>
    </source>
</evidence>
<feature type="binding site" evidence="14">
    <location>
        <position position="184"/>
    </location>
    <ligand>
        <name>Mg(2+)</name>
        <dbReference type="ChEBI" id="CHEBI:18420"/>
        <label>1</label>
    </ligand>
</feature>
<feature type="binding site" evidence="14">
    <location>
        <position position="128"/>
    </location>
    <ligand>
        <name>Mg(2+)</name>
        <dbReference type="ChEBI" id="CHEBI:18420"/>
        <label>1</label>
    </ligand>
</feature>
<evidence type="ECO:0000256" key="8">
    <source>
        <dbReference type="ARBA" id="ARBA00022741"/>
    </source>
</evidence>
<dbReference type="EC" id="6.3.1.2" evidence="3 18"/>
<dbReference type="SUPFAM" id="SSF55931">
    <property type="entry name" value="Glutamine synthetase/guanido kinase"/>
    <property type="match status" value="1"/>
</dbReference>
<keyword evidence="10 14" id="KW-0460">Magnesium</keyword>
<protein>
    <recommendedName>
        <fullName evidence="4 18">Glutamine synthetase</fullName>
        <ecNumber evidence="3 18">6.3.1.2</ecNumber>
    </recommendedName>
</protein>
<feature type="binding site" evidence="12">
    <location>
        <position position="295"/>
    </location>
    <ligand>
        <name>L-glutamate</name>
        <dbReference type="ChEBI" id="CHEBI:29985"/>
    </ligand>
</feature>
<feature type="binding site" evidence="12">
    <location>
        <position position="301"/>
    </location>
    <ligand>
        <name>L-glutamate</name>
        <dbReference type="ChEBI" id="CHEBI:29985"/>
    </ligand>
</feature>
<dbReference type="InterPro" id="IPR014746">
    <property type="entry name" value="Gln_synth/guanido_kin_cat_dom"/>
</dbReference>
<feature type="binding site" evidence="13">
    <location>
        <position position="179"/>
    </location>
    <ligand>
        <name>ATP</name>
        <dbReference type="ChEBI" id="CHEBI:30616"/>
    </ligand>
</feature>
<gene>
    <name evidence="21" type="ORF">UR67_C0001G0133</name>
</gene>
<dbReference type="PATRIC" id="fig|1618350.3.peg.140"/>
<proteinExistence type="inferred from homology"/>
<evidence type="ECO:0000256" key="9">
    <source>
        <dbReference type="ARBA" id="ARBA00022840"/>
    </source>
</evidence>
<dbReference type="Gene3D" id="3.10.20.70">
    <property type="entry name" value="Glutamine synthetase, N-terminal domain"/>
    <property type="match status" value="1"/>
</dbReference>
<evidence type="ECO:0000256" key="3">
    <source>
        <dbReference type="ARBA" id="ARBA00012937"/>
    </source>
</evidence>
<feature type="binding site" evidence="13">
    <location>
        <begin position="242"/>
        <end position="244"/>
    </location>
    <ligand>
        <name>ATP</name>
        <dbReference type="ChEBI" id="CHEBI:30616"/>
    </ligand>
</feature>
<dbReference type="Proteomes" id="UP000034581">
    <property type="component" value="Unassembled WGS sequence"/>
</dbReference>
<keyword evidence="8 13" id="KW-0547">Nucleotide-binding</keyword>
<organism evidence="21 22">
    <name type="scientific">candidate division CPR3 bacterium GW2011_GWF2_35_18</name>
    <dbReference type="NCBI Taxonomy" id="1618350"/>
    <lineage>
        <taxon>Bacteria</taxon>
        <taxon>Bacteria division CPR3</taxon>
    </lineage>
</organism>
<comment type="similarity">
    <text evidence="2 16 17">Belongs to the glutamine synthetase family.</text>
</comment>
<name>A0A0G0BL61_UNCC3</name>
<dbReference type="InterPro" id="IPR008147">
    <property type="entry name" value="Gln_synt_N"/>
</dbReference>
<dbReference type="AlphaFoldDB" id="A0A0G0BL61"/>
<feature type="domain" description="GS beta-grasp" evidence="19">
    <location>
        <begin position="13"/>
        <end position="98"/>
    </location>
</feature>
<feature type="binding site" evidence="13">
    <location>
        <position position="313"/>
    </location>
    <ligand>
        <name>ATP</name>
        <dbReference type="ChEBI" id="CHEBI:30616"/>
    </ligand>
</feature>
<dbReference type="InterPro" id="IPR027303">
    <property type="entry name" value="Gln_synth_gly_rich_site"/>
</dbReference>
<evidence type="ECO:0000256" key="13">
    <source>
        <dbReference type="PIRSR" id="PIRSR604809-2"/>
    </source>
</evidence>
<feature type="binding site" evidence="12">
    <location>
        <position position="335"/>
    </location>
    <ligand>
        <name>L-glutamate</name>
        <dbReference type="ChEBI" id="CHEBI:29985"/>
    </ligand>
</feature>
<feature type="binding site" evidence="14">
    <location>
        <position position="130"/>
    </location>
    <ligand>
        <name>Mg(2+)</name>
        <dbReference type="ChEBI" id="CHEBI:18420"/>
        <label>1</label>
    </ligand>
</feature>
<evidence type="ECO:0000256" key="2">
    <source>
        <dbReference type="ARBA" id="ARBA00009897"/>
    </source>
</evidence>
<evidence type="ECO:0000256" key="1">
    <source>
        <dbReference type="ARBA" id="ARBA00004496"/>
    </source>
</evidence>
<dbReference type="GO" id="GO:0006542">
    <property type="term" value="P:glutamine biosynthetic process"/>
    <property type="evidence" value="ECO:0007669"/>
    <property type="project" value="InterPro"/>
</dbReference>
<evidence type="ECO:0000256" key="18">
    <source>
        <dbReference type="RuleBase" id="RU004356"/>
    </source>
</evidence>
<evidence type="ECO:0000256" key="6">
    <source>
        <dbReference type="ARBA" id="ARBA00022598"/>
    </source>
</evidence>
<feature type="binding site" evidence="14">
    <location>
        <position position="191"/>
    </location>
    <ligand>
        <name>Mg(2+)</name>
        <dbReference type="ChEBI" id="CHEBI:18420"/>
        <label>1</label>
    </ligand>
</feature>
<feature type="binding site" evidence="14">
    <location>
        <position position="333"/>
    </location>
    <ligand>
        <name>Mg(2+)</name>
        <dbReference type="ChEBI" id="CHEBI:18420"/>
        <label>1</label>
    </ligand>
</feature>
<dbReference type="PROSITE" id="PS51987">
    <property type="entry name" value="GS_CATALYTIC"/>
    <property type="match status" value="1"/>
</dbReference>
<dbReference type="SUPFAM" id="SSF54368">
    <property type="entry name" value="Glutamine synthetase, N-terminal domain"/>
    <property type="match status" value="1"/>
</dbReference>
<feature type="binding site" evidence="14">
    <location>
        <position position="240"/>
    </location>
    <ligand>
        <name>Mg(2+)</name>
        <dbReference type="ChEBI" id="CHEBI:18420"/>
        <label>1</label>
    </ligand>
</feature>
<feature type="binding site" evidence="12">
    <location>
        <position position="313"/>
    </location>
    <ligand>
        <name>L-glutamate</name>
        <dbReference type="ChEBI" id="CHEBI:29985"/>
    </ligand>
</feature>
<evidence type="ECO:0000256" key="10">
    <source>
        <dbReference type="ARBA" id="ARBA00022842"/>
    </source>
</evidence>
<dbReference type="InterPro" id="IPR008146">
    <property type="entry name" value="Gln_synth_cat_dom"/>
</dbReference>
<dbReference type="EMBL" id="LBQB01000001">
    <property type="protein sequence ID" value="KKP70224.1"/>
    <property type="molecule type" value="Genomic_DNA"/>
</dbReference>
<dbReference type="InterPro" id="IPR004809">
    <property type="entry name" value="Gln_synth_I"/>
</dbReference>
<dbReference type="InterPro" id="IPR036651">
    <property type="entry name" value="Gln_synt_N_sf"/>
</dbReference>
<evidence type="ECO:0000256" key="17">
    <source>
        <dbReference type="RuleBase" id="RU000384"/>
    </source>
</evidence>
<comment type="subcellular location">
    <subcellularLocation>
        <location evidence="1">Cytoplasm</location>
    </subcellularLocation>
</comment>
<evidence type="ECO:0000259" key="19">
    <source>
        <dbReference type="PROSITE" id="PS51986"/>
    </source>
</evidence>
<dbReference type="PROSITE" id="PS00180">
    <property type="entry name" value="GLNA_1"/>
    <property type="match status" value="1"/>
</dbReference>
<evidence type="ECO:0000256" key="7">
    <source>
        <dbReference type="ARBA" id="ARBA00022723"/>
    </source>
</evidence>
<evidence type="ECO:0000256" key="12">
    <source>
        <dbReference type="PIRSR" id="PIRSR604809-1"/>
    </source>
</evidence>
<dbReference type="Gene3D" id="3.30.590.10">
    <property type="entry name" value="Glutamine synthetase/guanido kinase, catalytic domain"/>
    <property type="match status" value="1"/>
</dbReference>
<comment type="caution">
    <text evidence="21">The sequence shown here is derived from an EMBL/GenBank/DDBJ whole genome shotgun (WGS) entry which is preliminary data.</text>
</comment>
<dbReference type="PROSITE" id="PS51986">
    <property type="entry name" value="GS_BETA_GRASP"/>
    <property type="match status" value="1"/>
</dbReference>
<keyword evidence="7 14" id="KW-0479">Metal-binding</keyword>
<dbReference type="InterPro" id="IPR027302">
    <property type="entry name" value="Gln_synth_N_conserv_site"/>
</dbReference>
<dbReference type="GO" id="GO:0004356">
    <property type="term" value="F:glutamine synthetase activity"/>
    <property type="evidence" value="ECO:0007669"/>
    <property type="project" value="UniProtKB-EC"/>
</dbReference>
<dbReference type="STRING" id="1618350.UR67_C0001G0133"/>
<dbReference type="PROSITE" id="PS00181">
    <property type="entry name" value="GLNA_ATP"/>
    <property type="match status" value="1"/>
</dbReference>
<evidence type="ECO:0000313" key="22">
    <source>
        <dbReference type="Proteomes" id="UP000034581"/>
    </source>
</evidence>
<feature type="binding site" evidence="13">
    <location>
        <position position="328"/>
    </location>
    <ligand>
        <name>ATP</name>
        <dbReference type="ChEBI" id="CHEBI:30616"/>
    </ligand>
</feature>
<keyword evidence="6 18" id="KW-0436">Ligase</keyword>
<evidence type="ECO:0000256" key="11">
    <source>
        <dbReference type="ARBA" id="ARBA00049436"/>
    </source>
</evidence>
<comment type="cofactor">
    <cofactor evidence="14">
        <name>Mg(2+)</name>
        <dbReference type="ChEBI" id="CHEBI:18420"/>
    </cofactor>
    <text evidence="14">Binds 2 Mg(2+) ions per subunit.</text>
</comment>
<feature type="binding site" evidence="12">
    <location>
        <begin position="235"/>
        <end position="236"/>
    </location>
    <ligand>
        <name>L-glutamate</name>
        <dbReference type="ChEBI" id="CHEBI:29985"/>
    </ligand>
</feature>
<feature type="binding site" evidence="13">
    <location>
        <begin position="194"/>
        <end position="196"/>
    </location>
    <ligand>
        <name>ATP</name>
        <dbReference type="ChEBI" id="CHEBI:30616"/>
    </ligand>
</feature>
<evidence type="ECO:0000256" key="15">
    <source>
        <dbReference type="PIRSR" id="PIRSR604809-50"/>
    </source>
</evidence>
<comment type="catalytic activity">
    <reaction evidence="11 18">
        <text>L-glutamate + NH4(+) + ATP = L-glutamine + ADP + phosphate + H(+)</text>
        <dbReference type="Rhea" id="RHEA:16169"/>
        <dbReference type="ChEBI" id="CHEBI:15378"/>
        <dbReference type="ChEBI" id="CHEBI:28938"/>
        <dbReference type="ChEBI" id="CHEBI:29985"/>
        <dbReference type="ChEBI" id="CHEBI:30616"/>
        <dbReference type="ChEBI" id="CHEBI:43474"/>
        <dbReference type="ChEBI" id="CHEBI:58359"/>
        <dbReference type="ChEBI" id="CHEBI:456216"/>
        <dbReference type="EC" id="6.3.1.2"/>
    </reaction>
</comment>
<keyword evidence="5" id="KW-0963">Cytoplasm</keyword>
<keyword evidence="9 13" id="KW-0067">ATP-binding</keyword>
<evidence type="ECO:0000313" key="21">
    <source>
        <dbReference type="EMBL" id="KKP70224.1"/>
    </source>
</evidence>
<evidence type="ECO:0000256" key="14">
    <source>
        <dbReference type="PIRSR" id="PIRSR604809-3"/>
    </source>
</evidence>
<dbReference type="PANTHER" id="PTHR43785:SF12">
    <property type="entry name" value="TYPE-1 GLUTAMINE SYNTHETASE 2"/>
    <property type="match status" value="1"/>
</dbReference>
<evidence type="ECO:0000256" key="4">
    <source>
        <dbReference type="ARBA" id="ARBA00021364"/>
    </source>
</evidence>
<dbReference type="GO" id="GO:0005737">
    <property type="term" value="C:cytoplasm"/>
    <property type="evidence" value="ECO:0007669"/>
    <property type="project" value="UniProtKB-SubCell"/>
</dbReference>
<evidence type="ECO:0000256" key="5">
    <source>
        <dbReference type="ARBA" id="ARBA00022490"/>
    </source>
</evidence>
<feature type="domain" description="GS catalytic" evidence="20">
    <location>
        <begin position="105"/>
        <end position="444"/>
    </location>
</feature>
<dbReference type="Pfam" id="PF03951">
    <property type="entry name" value="Gln-synt_N"/>
    <property type="match status" value="1"/>
</dbReference>
<evidence type="ECO:0000259" key="20">
    <source>
        <dbReference type="PROSITE" id="PS51987"/>
    </source>
</evidence>
<accession>A0A0G0BL61</accession>
<dbReference type="GO" id="GO:0046872">
    <property type="term" value="F:metal ion binding"/>
    <property type="evidence" value="ECO:0007669"/>
    <property type="project" value="UniProtKB-KW"/>
</dbReference>